<dbReference type="InterPro" id="IPR004113">
    <property type="entry name" value="FAD-bd_oxidored_4_C"/>
</dbReference>
<evidence type="ECO:0000259" key="7">
    <source>
        <dbReference type="PROSITE" id="PS51387"/>
    </source>
</evidence>
<comment type="similarity">
    <text evidence="1">Belongs to the FAD-binding oxidoreductase/transferase type 4 family.</text>
</comment>
<keyword evidence="3 5" id="KW-0274">FAD</keyword>
<evidence type="ECO:0000313" key="9">
    <source>
        <dbReference type="Proteomes" id="UP000222106"/>
    </source>
</evidence>
<keyword evidence="2" id="KW-0285">Flavoprotein</keyword>
<keyword evidence="4" id="KW-0560">Oxidoreductase</keyword>
<dbReference type="SUPFAM" id="SSF56176">
    <property type="entry name" value="FAD-binding/transporter-associated domain-like"/>
    <property type="match status" value="1"/>
</dbReference>
<dbReference type="GO" id="GO:0071949">
    <property type="term" value="F:FAD binding"/>
    <property type="evidence" value="ECO:0007669"/>
    <property type="project" value="InterPro"/>
</dbReference>
<evidence type="ECO:0000256" key="3">
    <source>
        <dbReference type="ARBA" id="ARBA00022827"/>
    </source>
</evidence>
<dbReference type="InterPro" id="IPR016169">
    <property type="entry name" value="FAD-bd_PCMH_sub2"/>
</dbReference>
<dbReference type="Proteomes" id="UP000222106">
    <property type="component" value="Unassembled WGS sequence"/>
</dbReference>
<gene>
    <name evidence="8" type="ORF">ATJ97_0005</name>
</gene>
<dbReference type="Gene3D" id="3.30.43.10">
    <property type="entry name" value="Uridine Diphospho-n-acetylenolpyruvylglucosamine Reductase, domain 2"/>
    <property type="match status" value="1"/>
</dbReference>
<evidence type="ECO:0000256" key="1">
    <source>
        <dbReference type="ARBA" id="ARBA00008000"/>
    </source>
</evidence>
<dbReference type="Gene3D" id="1.10.45.10">
    <property type="entry name" value="Vanillyl-alcohol Oxidase, Chain A, domain 4"/>
    <property type="match status" value="1"/>
</dbReference>
<dbReference type="InterPro" id="IPR016164">
    <property type="entry name" value="FAD-linked_Oxase-like_C"/>
</dbReference>
<feature type="site" description="Important for enzyme activity" evidence="6">
    <location>
        <position position="268"/>
    </location>
</feature>
<dbReference type="GO" id="GO:0008609">
    <property type="term" value="F:alkylglycerone-phosphate synthase activity"/>
    <property type="evidence" value="ECO:0007669"/>
    <property type="project" value="InterPro"/>
</dbReference>
<dbReference type="EMBL" id="PDJI01000001">
    <property type="protein sequence ID" value="PFG45087.1"/>
    <property type="molecule type" value="Genomic_DNA"/>
</dbReference>
<dbReference type="Gene3D" id="3.40.462.40">
    <property type="entry name" value="FAD-linked oxidase, cap domain/gating helix"/>
    <property type="match status" value="1"/>
</dbReference>
<evidence type="ECO:0000256" key="6">
    <source>
        <dbReference type="PIRSR" id="PIRSR625650-4"/>
    </source>
</evidence>
<dbReference type="InterPro" id="IPR016167">
    <property type="entry name" value="FAD-bd_PCMH_sub1"/>
</dbReference>
<evidence type="ECO:0000256" key="5">
    <source>
        <dbReference type="PIRSR" id="PIRSR625650-3"/>
    </source>
</evidence>
<dbReference type="GO" id="GO:0016491">
    <property type="term" value="F:oxidoreductase activity"/>
    <property type="evidence" value="ECO:0007669"/>
    <property type="project" value="UniProtKB-KW"/>
</dbReference>
<dbReference type="SUPFAM" id="SSF55103">
    <property type="entry name" value="FAD-linked oxidases, C-terminal domain"/>
    <property type="match status" value="1"/>
</dbReference>
<dbReference type="GO" id="GO:0008610">
    <property type="term" value="P:lipid biosynthetic process"/>
    <property type="evidence" value="ECO:0007669"/>
    <property type="project" value="InterPro"/>
</dbReference>
<reference evidence="8 9" key="1">
    <citation type="submission" date="2017-10" db="EMBL/GenBank/DDBJ databases">
        <title>Sequencing the genomes of 1000 actinobacteria strains.</title>
        <authorList>
            <person name="Klenk H.-P."/>
        </authorList>
    </citation>
    <scope>NUCLEOTIDE SEQUENCE [LARGE SCALE GENOMIC DNA]</scope>
    <source>
        <strain evidence="8 9">DSM 21838</strain>
    </source>
</reference>
<feature type="domain" description="FAD-binding PCMH-type" evidence="7">
    <location>
        <begin position="55"/>
        <end position="233"/>
    </location>
</feature>
<dbReference type="InterPro" id="IPR006094">
    <property type="entry name" value="Oxid_FAD_bind_N"/>
</dbReference>
<dbReference type="InterPro" id="IPR025650">
    <property type="entry name" value="Alkyl-DHAP_Synthase"/>
</dbReference>
<feature type="binding site" evidence="5">
    <location>
        <begin position="217"/>
        <end position="223"/>
    </location>
    <ligand>
        <name>FAD</name>
        <dbReference type="ChEBI" id="CHEBI:57692"/>
    </ligand>
</feature>
<evidence type="ECO:0000313" key="8">
    <source>
        <dbReference type="EMBL" id="PFG45087.1"/>
    </source>
</evidence>
<protein>
    <submittedName>
        <fullName evidence="8">Alkyldihydroxyacetonephosphate synthase</fullName>
    </submittedName>
</protein>
<sequence length="473" mass="50169">MSNSPLATTDALAQLSSDLQDVVSADQLITATVELEPYSHDWWPLAAKKAQLDEHDHMPDIAVKVKAVDDVAAVLRYASKRGVPVTTRALGSSVTGQPLPSRGGILLDVTGLTGTPVIDAINHTVTVPAAVRGDDLEAYVREQGFTLGHSPQSLNRSSAGGWVATFATGQLSSRYGGIEDLVVGYTVVLADGRTVKLEARPRAAVGTDLRQIFIGSEGTLGVITEVVLKIFPVPETSIVEAFTLPSVRAGIDAIRTLAQSGLRPSLVRLYDETEARHATGRDDLGLPVLFLGNEGIDSVARAEHAAAIELIGDLGAKSLGAEPVEGWLGRRYDFSTVESYLNASGGYAETIEIAGRWSEIAAIYDALTGALAPLADEVLGHFSHIYNQGTSLYVILLGHTTDNRTAAERIEEIWKVAMTTTLANGGELSHHHGSGLARKPYIGLLDEGAASVARDLKRAFDPAGVLNPGKLFD</sequence>
<comment type="caution">
    <text evidence="8">The sequence shown here is derived from an EMBL/GenBank/DDBJ whole genome shotgun (WGS) entry which is preliminary data.</text>
</comment>
<accession>A0A2A9F110</accession>
<name>A0A2A9F110_9MICO</name>
<dbReference type="InterPro" id="IPR016171">
    <property type="entry name" value="Vanillyl_alc_oxidase_C-sub2"/>
</dbReference>
<comment type="cofactor">
    <cofactor evidence="5">
        <name>FAD</name>
        <dbReference type="ChEBI" id="CHEBI:57692"/>
    </cofactor>
</comment>
<dbReference type="Gene3D" id="3.30.70.3450">
    <property type="match status" value="1"/>
</dbReference>
<dbReference type="InterPro" id="IPR036318">
    <property type="entry name" value="FAD-bd_PCMH-like_sf"/>
</dbReference>
<dbReference type="OrthoDB" id="9811557at2"/>
<keyword evidence="9" id="KW-1185">Reference proteome</keyword>
<evidence type="ECO:0000256" key="4">
    <source>
        <dbReference type="ARBA" id="ARBA00023002"/>
    </source>
</evidence>
<dbReference type="Pfam" id="PF01565">
    <property type="entry name" value="FAD_binding_4"/>
    <property type="match status" value="1"/>
</dbReference>
<organism evidence="8 9">
    <name type="scientific">Georgenia soli</name>
    <dbReference type="NCBI Taxonomy" id="638953"/>
    <lineage>
        <taxon>Bacteria</taxon>
        <taxon>Bacillati</taxon>
        <taxon>Actinomycetota</taxon>
        <taxon>Actinomycetes</taxon>
        <taxon>Micrococcales</taxon>
        <taxon>Bogoriellaceae</taxon>
        <taxon>Georgenia</taxon>
    </lineage>
</organism>
<dbReference type="PROSITE" id="PS51387">
    <property type="entry name" value="FAD_PCMH"/>
    <property type="match status" value="1"/>
</dbReference>
<dbReference type="RefSeq" id="WP_098481972.1">
    <property type="nucleotide sequence ID" value="NZ_PDJI01000001.1"/>
</dbReference>
<dbReference type="PANTHER" id="PTHR46568:SF1">
    <property type="entry name" value="ALKYLDIHYDROXYACETONEPHOSPHATE SYNTHASE, PEROXISOMAL"/>
    <property type="match status" value="1"/>
</dbReference>
<proteinExistence type="inferred from homology"/>
<dbReference type="InterPro" id="IPR016166">
    <property type="entry name" value="FAD-bd_PCMH"/>
</dbReference>
<dbReference type="Gene3D" id="3.30.465.10">
    <property type="match status" value="1"/>
</dbReference>
<dbReference type="Pfam" id="PF02913">
    <property type="entry name" value="FAD-oxidase_C"/>
    <property type="match status" value="1"/>
</dbReference>
<dbReference type="PANTHER" id="PTHR46568">
    <property type="entry name" value="ALKYLDIHYDROXYACETONEPHOSPHATE SYNTHASE, PEROXISOMAL"/>
    <property type="match status" value="1"/>
</dbReference>
<dbReference type="AlphaFoldDB" id="A0A2A9F110"/>
<evidence type="ECO:0000256" key="2">
    <source>
        <dbReference type="ARBA" id="ARBA00022630"/>
    </source>
</evidence>